<keyword evidence="4" id="KW-1185">Reference proteome</keyword>
<dbReference type="InterPro" id="IPR038718">
    <property type="entry name" value="SNF2-like_sf"/>
</dbReference>
<reference evidence="3" key="1">
    <citation type="submission" date="2023-03" db="EMBL/GenBank/DDBJ databases">
        <authorList>
            <person name="Aguilar E."/>
            <person name="Antigua R."/>
            <person name="Antonino C."/>
            <person name="Bisram R."/>
            <person name="Chen J."/>
            <person name="Davilmar B."/>
            <person name="Del R.K."/>
            <person name="Germosen J."/>
            <person name="Hernandez J."/>
            <person name="Kelloggs L."/>
            <person name="Lema C."/>
            <person name="Li J."/>
            <person name="Melendez A."/>
            <person name="Mohammed I."/>
            <person name="Ryan A."/>
            <person name="Singh S."/>
            <person name="Tariq H."/>
            <person name="Golebiewska U.P."/>
            <person name="Russell D.A."/>
            <person name="Jacobs-Sera D."/>
            <person name="Hatfull G.F."/>
        </authorList>
    </citation>
    <scope>NUCLEOTIDE SEQUENCE</scope>
</reference>
<dbReference type="PROSITE" id="PS51192">
    <property type="entry name" value="HELICASE_ATP_BIND_1"/>
    <property type="match status" value="1"/>
</dbReference>
<keyword evidence="3" id="KW-0067">ATP-binding</keyword>
<dbReference type="Pfam" id="PF00176">
    <property type="entry name" value="SNF2-rel_dom"/>
    <property type="match status" value="1"/>
</dbReference>
<name>A0AAF0GL30_9CAUD</name>
<evidence type="ECO:0000313" key="4">
    <source>
        <dbReference type="Proteomes" id="UP001242841"/>
    </source>
</evidence>
<evidence type="ECO:0000313" key="3">
    <source>
        <dbReference type="EMBL" id="WGH21957.1"/>
    </source>
</evidence>
<dbReference type="InterPro" id="IPR014001">
    <property type="entry name" value="Helicase_ATP-bd"/>
</dbReference>
<dbReference type="SMART" id="SM00487">
    <property type="entry name" value="DEXDc"/>
    <property type="match status" value="1"/>
</dbReference>
<sequence>MTTTTAAAPTDPATRKSLEPFFKDSVEFYRYQAEGVRWLMRRQGALLADDMGLGKTIQILATFCVHVKAGRATTMIVVCPNPLKKNWSNEIRKFTRLQHVVIPGTGASAVKRQLLFTEFKEMVGPKILIINYEQVKNFLDQINDEYFDVAVWDEAHMLKDPTSQRAGWNRQIYSRYSFMLTGSPMPNNVGELWTMLDRINPGEWGSYLQFVNMYAVKKKKDIIGTKNKTRLRKRLAAVMLRRRKENVLDLPDVHYIPRVVGLTPKQFKLYDRALNDLMIEMENAPDQEIANDAVKFARLLQICGTTFCVDPDTDSSEKLDLAVADAAELVAEGHHIVVFTRWRPVQEAFVNRLRAVLKPKVNAFGETVPAAPIRVINGDVDSDDRVDRHGTVTALGRESIKTEWEQDIPGVLCCTYQAAGVGLNMTKARHGLMLDKLYTPGLNKQAVDRMHRIGADRSQPVQILEYYVADTVEHRVHTILEIKKKTTEDVVEMSVAERAMFLAVMSAEMNGEAYS</sequence>
<accession>A0AAF0GL30</accession>
<dbReference type="Proteomes" id="UP001242841">
    <property type="component" value="Segment"/>
</dbReference>
<feature type="domain" description="Helicase C-terminal" evidence="2">
    <location>
        <begin position="322"/>
        <end position="499"/>
    </location>
</feature>
<dbReference type="SUPFAM" id="SSF52540">
    <property type="entry name" value="P-loop containing nucleoside triphosphate hydrolases"/>
    <property type="match status" value="2"/>
</dbReference>
<evidence type="ECO:0000259" key="1">
    <source>
        <dbReference type="PROSITE" id="PS51192"/>
    </source>
</evidence>
<feature type="domain" description="Helicase ATP-binding" evidence="1">
    <location>
        <begin position="36"/>
        <end position="202"/>
    </location>
</feature>
<dbReference type="PANTHER" id="PTHR10799">
    <property type="entry name" value="SNF2/RAD54 HELICASE FAMILY"/>
    <property type="match status" value="1"/>
</dbReference>
<dbReference type="InterPro" id="IPR000330">
    <property type="entry name" value="SNF2_N"/>
</dbReference>
<protein>
    <submittedName>
        <fullName evidence="3">DNA helicase</fullName>
    </submittedName>
</protein>
<dbReference type="InterPro" id="IPR001650">
    <property type="entry name" value="Helicase_C-like"/>
</dbReference>
<keyword evidence="3" id="KW-0547">Nucleotide-binding</keyword>
<dbReference type="EMBL" id="OQ709222">
    <property type="protein sequence ID" value="WGH21957.1"/>
    <property type="molecule type" value="Genomic_DNA"/>
</dbReference>
<dbReference type="PROSITE" id="PS51194">
    <property type="entry name" value="HELICASE_CTER"/>
    <property type="match status" value="1"/>
</dbReference>
<gene>
    <name evidence="3" type="primary">76</name>
    <name evidence="3" type="ORF">SEA_TROGGLEHUMPER_76</name>
</gene>
<dbReference type="Gene3D" id="3.40.50.300">
    <property type="entry name" value="P-loop containing nucleotide triphosphate hydrolases"/>
    <property type="match status" value="1"/>
</dbReference>
<evidence type="ECO:0000259" key="2">
    <source>
        <dbReference type="PROSITE" id="PS51194"/>
    </source>
</evidence>
<keyword evidence="3" id="KW-0378">Hydrolase</keyword>
<proteinExistence type="predicted"/>
<keyword evidence="3" id="KW-0347">Helicase</keyword>
<dbReference type="GO" id="GO:0004386">
    <property type="term" value="F:helicase activity"/>
    <property type="evidence" value="ECO:0007669"/>
    <property type="project" value="UniProtKB-KW"/>
</dbReference>
<dbReference type="InterPro" id="IPR027417">
    <property type="entry name" value="P-loop_NTPase"/>
</dbReference>
<dbReference type="Gene3D" id="3.40.50.10810">
    <property type="entry name" value="Tandem AAA-ATPase domain"/>
    <property type="match status" value="1"/>
</dbReference>
<dbReference type="GO" id="GO:0005524">
    <property type="term" value="F:ATP binding"/>
    <property type="evidence" value="ECO:0007669"/>
    <property type="project" value="InterPro"/>
</dbReference>
<organism evidence="3 4">
    <name type="scientific">Rhodococcus phage Trogglehumper</name>
    <dbReference type="NCBI Taxonomy" id="3038381"/>
    <lineage>
        <taxon>Viruses</taxon>
        <taxon>Duplodnaviria</taxon>
        <taxon>Heunggongvirae</taxon>
        <taxon>Uroviricota</taxon>
        <taxon>Caudoviricetes</taxon>
        <taxon>Caudoviricetes incertae sedis</taxon>
        <taxon>Trogglehumpervirus</taxon>
        <taxon>Trogglehumpervirus trogglehumper</taxon>
    </lineage>
</organism>